<keyword evidence="4 5" id="KW-0472">Membrane</keyword>
<dbReference type="STRING" id="50990.A0A4Y7QHL4"/>
<evidence type="ECO:0000256" key="3">
    <source>
        <dbReference type="ARBA" id="ARBA00022989"/>
    </source>
</evidence>
<evidence type="ECO:0000313" key="9">
    <source>
        <dbReference type="Proteomes" id="UP000294933"/>
    </source>
</evidence>
<dbReference type="OrthoDB" id="264392at2759"/>
<evidence type="ECO:0000259" key="6">
    <source>
        <dbReference type="Pfam" id="PF12430"/>
    </source>
</evidence>
<keyword evidence="3 5" id="KW-1133">Transmembrane helix</keyword>
<dbReference type="GO" id="GO:0016020">
    <property type="term" value="C:membrane"/>
    <property type="evidence" value="ECO:0007669"/>
    <property type="project" value="UniProtKB-SubCell"/>
</dbReference>
<name>A0A4Y7QHL4_9AGAM</name>
<dbReference type="PANTHER" id="PTHR15948">
    <property type="entry name" value="G-PROTEIN COUPLED RECEPTOR 89-RELATED"/>
    <property type="match status" value="1"/>
</dbReference>
<evidence type="ECO:0000256" key="2">
    <source>
        <dbReference type="ARBA" id="ARBA00022692"/>
    </source>
</evidence>
<comment type="subcellular location">
    <subcellularLocation>
        <location evidence="1">Membrane</location>
        <topology evidence="1">Multi-pass membrane protein</topology>
    </subcellularLocation>
</comment>
<dbReference type="Pfam" id="PF12430">
    <property type="entry name" value="ABA_GPCR"/>
    <property type="match status" value="1"/>
</dbReference>
<feature type="transmembrane region" description="Helical" evidence="5">
    <location>
        <begin position="422"/>
        <end position="441"/>
    </location>
</feature>
<feature type="transmembrane region" description="Helical" evidence="5">
    <location>
        <begin position="176"/>
        <end position="197"/>
    </location>
</feature>
<evidence type="ECO:0008006" key="10">
    <source>
        <dbReference type="Google" id="ProtNLM"/>
    </source>
</evidence>
<dbReference type="InterPro" id="IPR022535">
    <property type="entry name" value="Golgi_pH-regulator_cons_dom"/>
</dbReference>
<feature type="transmembrane region" description="Helical" evidence="5">
    <location>
        <begin position="102"/>
        <end position="125"/>
    </location>
</feature>
<accession>A0A4Y7QHL4</accession>
<feature type="transmembrane region" description="Helical" evidence="5">
    <location>
        <begin position="131"/>
        <end position="156"/>
    </location>
</feature>
<feature type="domain" description="Abscisic acid G-protein coupled receptor-like" evidence="6">
    <location>
        <begin position="339"/>
        <end position="527"/>
    </location>
</feature>
<proteinExistence type="predicted"/>
<sequence length="534" mass="59339">MSKFTVVLETIIITLGVRAPLFFGCRKFLLKPLYTDLRNIAAPTGVEEHERREDISDSNDFALEVLPTVSSNTSTSGPKHDVQAAPMKAMGRYFHENVAQMSFALCFSESCVLFAMIVCQGSGILSHGARILNWHISMTCLLVMILFVIPLSQIYLLTGRSSHMDGVRTERRKAPLLWRLFLTGAPYTICLLSFSYVPVPQGLNSADKLYTLLSRLIVIGTIILGLLSGFGAIRNAWDFFPVFSGSRKLEPTEQDVTSAEHALTRVRDDLLQRRLERDRREAATPKSGTSWLSNVVPSFRGNAEANALQREIDGLEALEYQMDRSLDVLKARRANALFSRTLRGKLTNWAGRLFAIYCIFRIISCILNIVTPMRDTDPSKSTPSTTTYPDIITHLLAYLVSLLPSMELTVDDISAISREISLGLVGVIIISSFRVLLRGVSRVVRLSSRNLGASLMLLVVAQLMGIYFLTTIVQLRTAFPLPAEPPDSAATPSNLFSTLPQFEVFGSLFDWSFILATTFSAVIRWVDARINGVD</sequence>
<gene>
    <name evidence="8" type="ORF">BD410DRAFT_472119</name>
</gene>
<feature type="transmembrane region" description="Helical" evidence="5">
    <location>
        <begin position="349"/>
        <end position="371"/>
    </location>
</feature>
<reference evidence="8 9" key="1">
    <citation type="submission" date="2018-06" db="EMBL/GenBank/DDBJ databases">
        <title>A transcriptomic atlas of mushroom development highlights an independent origin of complex multicellularity.</title>
        <authorList>
            <consortium name="DOE Joint Genome Institute"/>
            <person name="Krizsan K."/>
            <person name="Almasi E."/>
            <person name="Merenyi Z."/>
            <person name="Sahu N."/>
            <person name="Viragh M."/>
            <person name="Koszo T."/>
            <person name="Mondo S."/>
            <person name="Kiss B."/>
            <person name="Balint B."/>
            <person name="Kues U."/>
            <person name="Barry K."/>
            <person name="Hegedus J.C."/>
            <person name="Henrissat B."/>
            <person name="Johnson J."/>
            <person name="Lipzen A."/>
            <person name="Ohm R."/>
            <person name="Nagy I."/>
            <person name="Pangilinan J."/>
            <person name="Yan J."/>
            <person name="Xiong Y."/>
            <person name="Grigoriev I.V."/>
            <person name="Hibbett D.S."/>
            <person name="Nagy L.G."/>
        </authorList>
    </citation>
    <scope>NUCLEOTIDE SEQUENCE [LARGE SCALE GENOMIC DNA]</scope>
    <source>
        <strain evidence="8 9">SZMC22713</strain>
    </source>
</reference>
<evidence type="ECO:0000313" key="8">
    <source>
        <dbReference type="EMBL" id="TDL26846.1"/>
    </source>
</evidence>
<dbReference type="VEuPathDB" id="FungiDB:BD410DRAFT_472119"/>
<evidence type="ECO:0000259" key="7">
    <source>
        <dbReference type="Pfam" id="PF12537"/>
    </source>
</evidence>
<dbReference type="InterPro" id="IPR025969">
    <property type="entry name" value="ABA_GPCR_dom"/>
</dbReference>
<dbReference type="EMBL" id="ML170160">
    <property type="protein sequence ID" value="TDL26846.1"/>
    <property type="molecule type" value="Genomic_DNA"/>
</dbReference>
<keyword evidence="2 5" id="KW-0812">Transmembrane</keyword>
<protein>
    <recommendedName>
        <fullName evidence="10">G protein-coupled receptor 89</fullName>
    </recommendedName>
</protein>
<dbReference type="PANTHER" id="PTHR15948:SF0">
    <property type="entry name" value="GOLGI PH REGULATOR A-RELATED"/>
    <property type="match status" value="1"/>
</dbReference>
<evidence type="ECO:0000256" key="5">
    <source>
        <dbReference type="SAM" id="Phobius"/>
    </source>
</evidence>
<evidence type="ECO:0000256" key="1">
    <source>
        <dbReference type="ARBA" id="ARBA00004141"/>
    </source>
</evidence>
<dbReference type="Proteomes" id="UP000294933">
    <property type="component" value="Unassembled WGS sequence"/>
</dbReference>
<organism evidence="8 9">
    <name type="scientific">Rickenella mellea</name>
    <dbReference type="NCBI Taxonomy" id="50990"/>
    <lineage>
        <taxon>Eukaryota</taxon>
        <taxon>Fungi</taxon>
        <taxon>Dikarya</taxon>
        <taxon>Basidiomycota</taxon>
        <taxon>Agaricomycotina</taxon>
        <taxon>Agaricomycetes</taxon>
        <taxon>Hymenochaetales</taxon>
        <taxon>Rickenellaceae</taxon>
        <taxon>Rickenella</taxon>
    </lineage>
</organism>
<evidence type="ECO:0000256" key="4">
    <source>
        <dbReference type="ARBA" id="ARBA00023136"/>
    </source>
</evidence>
<dbReference type="Pfam" id="PF12537">
    <property type="entry name" value="GPHR_N"/>
    <property type="match status" value="1"/>
</dbReference>
<keyword evidence="9" id="KW-1185">Reference proteome</keyword>
<dbReference type="AlphaFoldDB" id="A0A4Y7QHL4"/>
<feature type="transmembrane region" description="Helical" evidence="5">
    <location>
        <begin position="209"/>
        <end position="233"/>
    </location>
</feature>
<dbReference type="InterPro" id="IPR015672">
    <property type="entry name" value="GPHR/GTG"/>
</dbReference>
<feature type="transmembrane region" description="Helical" evidence="5">
    <location>
        <begin position="453"/>
        <end position="473"/>
    </location>
</feature>
<feature type="domain" description="Golgi pH regulator conserved" evidence="7">
    <location>
        <begin position="209"/>
        <end position="274"/>
    </location>
</feature>